<evidence type="ECO:0000256" key="2">
    <source>
        <dbReference type="SAM" id="SignalP"/>
    </source>
</evidence>
<dbReference type="SUPFAM" id="SSF51261">
    <property type="entry name" value="Duplicated hybrid motif"/>
    <property type="match status" value="1"/>
</dbReference>
<evidence type="ECO:0000256" key="1">
    <source>
        <dbReference type="SAM" id="Coils"/>
    </source>
</evidence>
<dbReference type="CDD" id="cd12797">
    <property type="entry name" value="M23_peptidase"/>
    <property type="match status" value="1"/>
</dbReference>
<reference evidence="4 5" key="1">
    <citation type="submission" date="2020-05" db="EMBL/GenBank/DDBJ databases">
        <title>Horizontal transmission and recombination maintain forever young bacterial symbiont genomes.</title>
        <authorList>
            <person name="Russell S.L."/>
            <person name="Pepper-Tunick E."/>
            <person name="Svedberg J."/>
            <person name="Byrne A."/>
            <person name="Ruelas Castillo J."/>
            <person name="Vollmers C."/>
            <person name="Beinart R.A."/>
            <person name="Corbett-Detig R."/>
        </authorList>
    </citation>
    <scope>NUCLEOTIDE SEQUENCE [LARGE SCALE GENOMIC DNA]</scope>
    <source>
        <strain evidence="4">4727-3</strain>
    </source>
</reference>
<dbReference type="Pfam" id="PF01551">
    <property type="entry name" value="Peptidase_M23"/>
    <property type="match status" value="1"/>
</dbReference>
<dbReference type="Gene3D" id="6.10.250.3150">
    <property type="match status" value="1"/>
</dbReference>
<dbReference type="EMBL" id="JACCHS010000042">
    <property type="protein sequence ID" value="NYT46800.1"/>
    <property type="molecule type" value="Genomic_DNA"/>
</dbReference>
<proteinExistence type="predicted"/>
<gene>
    <name evidence="4" type="ORF">H0A75_03310</name>
</gene>
<keyword evidence="1" id="KW-0175">Coiled coil</keyword>
<dbReference type="PANTHER" id="PTHR21666">
    <property type="entry name" value="PEPTIDASE-RELATED"/>
    <property type="match status" value="1"/>
</dbReference>
<accession>A0A7Z0MN78</accession>
<evidence type="ECO:0000313" key="5">
    <source>
        <dbReference type="Proteomes" id="UP000537890"/>
    </source>
</evidence>
<dbReference type="AlphaFoldDB" id="A0A7Z0MN78"/>
<sequence length="337" mass="39030">MRIFLLFLLLCSHSSGMAAGSKDQELRKVQNKIKALADNLSSLGKQKNQANSELKRVERQYGEISRTLQELNSQVNLKHQRINEIQQEVQLQNGWLLTQKSQLAEQVKTAYVLGRQEQLKLLLNQQDINRSSRIMTYYQYFNRARIDKLQRINASLQLLTTLEQEKQLEKRELGGLIAENKLLQEQLALNKAEREQILVRIKKDYQNRKQLSRLKKNEKQLKLLVSRLEEVTQTEVVPKITSQSFIKQRGKLPWPVKGKVVRSFGSQRSDGKWNGVLIRAKEGSKIKAIAHGQIVFSDWFKGYGLLVIVKHDKNFMSLYAFNQSLYGEVGDWEPGVR</sequence>
<feature type="chain" id="PRO_5030822643" evidence="2">
    <location>
        <begin position="19"/>
        <end position="337"/>
    </location>
</feature>
<dbReference type="Proteomes" id="UP000537890">
    <property type="component" value="Unassembled WGS sequence"/>
</dbReference>
<keyword evidence="2" id="KW-0732">Signal</keyword>
<feature type="coiled-coil region" evidence="1">
    <location>
        <begin position="26"/>
        <end position="88"/>
    </location>
</feature>
<dbReference type="InterPro" id="IPR050570">
    <property type="entry name" value="Cell_wall_metabolism_enzyme"/>
</dbReference>
<protein>
    <submittedName>
        <fullName evidence="4">Peptidoglycan DD-metalloendopeptidase family protein</fullName>
    </submittedName>
</protein>
<dbReference type="InterPro" id="IPR016047">
    <property type="entry name" value="M23ase_b-sheet_dom"/>
</dbReference>
<dbReference type="InterPro" id="IPR011055">
    <property type="entry name" value="Dup_hybrid_motif"/>
</dbReference>
<feature type="domain" description="M23ase beta-sheet core" evidence="3">
    <location>
        <begin position="272"/>
        <end position="331"/>
    </location>
</feature>
<dbReference type="Gene3D" id="2.70.70.10">
    <property type="entry name" value="Glucose Permease (Domain IIA)"/>
    <property type="match status" value="1"/>
</dbReference>
<evidence type="ECO:0000313" key="4">
    <source>
        <dbReference type="EMBL" id="NYT46800.1"/>
    </source>
</evidence>
<name>A0A7Z0MN78_9GAMM</name>
<dbReference type="GO" id="GO:0004222">
    <property type="term" value="F:metalloendopeptidase activity"/>
    <property type="evidence" value="ECO:0007669"/>
    <property type="project" value="TreeGrafter"/>
</dbReference>
<evidence type="ECO:0000259" key="3">
    <source>
        <dbReference type="Pfam" id="PF01551"/>
    </source>
</evidence>
<dbReference type="PANTHER" id="PTHR21666:SF270">
    <property type="entry name" value="MUREIN HYDROLASE ACTIVATOR ENVC"/>
    <property type="match status" value="1"/>
</dbReference>
<organism evidence="4 5">
    <name type="scientific">Candidatus Methanofishera endochildressiae</name>
    <dbReference type="NCBI Taxonomy" id="2738884"/>
    <lineage>
        <taxon>Bacteria</taxon>
        <taxon>Pseudomonadati</taxon>
        <taxon>Pseudomonadota</taxon>
        <taxon>Gammaproteobacteria</taxon>
        <taxon>Candidatus Methanofishera</taxon>
    </lineage>
</organism>
<comment type="caution">
    <text evidence="4">The sequence shown here is derived from an EMBL/GenBank/DDBJ whole genome shotgun (WGS) entry which is preliminary data.</text>
</comment>
<feature type="signal peptide" evidence="2">
    <location>
        <begin position="1"/>
        <end position="18"/>
    </location>
</feature>